<evidence type="ECO:0000256" key="1">
    <source>
        <dbReference type="SAM" id="Phobius"/>
    </source>
</evidence>
<protein>
    <recommendedName>
        <fullName evidence="4">Cathepsin propeptide inhibitor domain-containing protein</fullName>
    </recommendedName>
</protein>
<evidence type="ECO:0000313" key="2">
    <source>
        <dbReference type="EMBL" id="MQL77359.1"/>
    </source>
</evidence>
<keyword evidence="1" id="KW-1133">Transmembrane helix</keyword>
<dbReference type="EMBL" id="NMUH01000345">
    <property type="protein sequence ID" value="MQL77359.1"/>
    <property type="molecule type" value="Genomic_DNA"/>
</dbReference>
<feature type="transmembrane region" description="Helical" evidence="1">
    <location>
        <begin position="196"/>
        <end position="220"/>
    </location>
</feature>
<proteinExistence type="predicted"/>
<gene>
    <name evidence="2" type="ORF">Taro_009765</name>
</gene>
<comment type="caution">
    <text evidence="2">The sequence shown here is derived from an EMBL/GenBank/DDBJ whole genome shotgun (WGS) entry which is preliminary data.</text>
</comment>
<evidence type="ECO:0000313" key="3">
    <source>
        <dbReference type="Proteomes" id="UP000652761"/>
    </source>
</evidence>
<reference evidence="2" key="1">
    <citation type="submission" date="2017-07" db="EMBL/GenBank/DDBJ databases">
        <title>Taro Niue Genome Assembly and Annotation.</title>
        <authorList>
            <person name="Atibalentja N."/>
            <person name="Keating K."/>
            <person name="Fields C.J."/>
        </authorList>
    </citation>
    <scope>NUCLEOTIDE SEQUENCE</scope>
    <source>
        <strain evidence="2">Niue_2</strain>
        <tissue evidence="2">Leaf</tissue>
    </source>
</reference>
<dbReference type="AlphaFoldDB" id="A0A843UAY3"/>
<name>A0A843UAY3_COLES</name>
<keyword evidence="1" id="KW-0812">Transmembrane</keyword>
<dbReference type="Proteomes" id="UP000652761">
    <property type="component" value="Unassembled WGS sequence"/>
</dbReference>
<keyword evidence="1" id="KW-0472">Membrane</keyword>
<dbReference type="Gene3D" id="1.10.287.2250">
    <property type="match status" value="1"/>
</dbReference>
<evidence type="ECO:0008006" key="4">
    <source>
        <dbReference type="Google" id="ProtNLM"/>
    </source>
</evidence>
<keyword evidence="3" id="KW-1185">Reference proteome</keyword>
<organism evidence="2 3">
    <name type="scientific">Colocasia esculenta</name>
    <name type="common">Wild taro</name>
    <name type="synonym">Arum esculentum</name>
    <dbReference type="NCBI Taxonomy" id="4460"/>
    <lineage>
        <taxon>Eukaryota</taxon>
        <taxon>Viridiplantae</taxon>
        <taxon>Streptophyta</taxon>
        <taxon>Embryophyta</taxon>
        <taxon>Tracheophyta</taxon>
        <taxon>Spermatophyta</taxon>
        <taxon>Magnoliopsida</taxon>
        <taxon>Liliopsida</taxon>
        <taxon>Araceae</taxon>
        <taxon>Aroideae</taxon>
        <taxon>Colocasieae</taxon>
        <taxon>Colocasia</taxon>
    </lineage>
</organism>
<accession>A0A843UAY3</accession>
<sequence>MDEAAVRYNLLFSKKGKADSGHIIVFPRCELHGQRGGEVGRGGEGPMRGRRRSWEGVVDGGWRPAEPTSANVKWAKGEDIGGFGELSQALILGAASSKWNDSNHRTTGQPCSTFPYHVDNATEADEALLNAEGNFAGFLRMYEKLYATPAEHNYRFSVFKANLRHSRGAQLSVIGEDYTDSFQQVRRHRPLSRRVMVTWGCRALLGLAVILISVEIRIIFTKILRHAQHRTIPGVGEQEDTKMISVRLKLSEADGDSAVNS</sequence>